<dbReference type="Gene3D" id="3.30.565.10">
    <property type="entry name" value="Histidine kinase-like ATPase, C-terminal domain"/>
    <property type="match status" value="1"/>
</dbReference>
<keyword evidence="7" id="KW-0418">Kinase</keyword>
<feature type="modified residue" description="4-aspartylphosphate" evidence="4">
    <location>
        <position position="439"/>
    </location>
</feature>
<dbReference type="EC" id="2.7.13.3" evidence="2"/>
<dbReference type="SUPFAM" id="SSF55874">
    <property type="entry name" value="ATPase domain of HSP90 chaperone/DNA topoisomerase II/histidine kinase"/>
    <property type="match status" value="1"/>
</dbReference>
<keyword evidence="7" id="KW-0808">Transferase</keyword>
<proteinExistence type="predicted"/>
<dbReference type="InterPro" id="IPR004358">
    <property type="entry name" value="Sig_transdc_His_kin-like_C"/>
</dbReference>
<dbReference type="InterPro" id="IPR036097">
    <property type="entry name" value="HisK_dim/P_sf"/>
</dbReference>
<dbReference type="SMART" id="SM00387">
    <property type="entry name" value="HATPase_c"/>
    <property type="match status" value="1"/>
</dbReference>
<dbReference type="Proteomes" id="UP001207337">
    <property type="component" value="Unassembled WGS sequence"/>
</dbReference>
<organism evidence="7 8">
    <name type="scientific">Fodinibius salicampi</name>
    <dbReference type="NCBI Taxonomy" id="1920655"/>
    <lineage>
        <taxon>Bacteria</taxon>
        <taxon>Pseudomonadati</taxon>
        <taxon>Balneolota</taxon>
        <taxon>Balneolia</taxon>
        <taxon>Balneolales</taxon>
        <taxon>Balneolaceae</taxon>
        <taxon>Fodinibius</taxon>
    </lineage>
</organism>
<dbReference type="CDD" id="cd00082">
    <property type="entry name" value="HisKA"/>
    <property type="match status" value="1"/>
</dbReference>
<evidence type="ECO:0000313" key="7">
    <source>
        <dbReference type="EMBL" id="MCW9713643.1"/>
    </source>
</evidence>
<dbReference type="SMART" id="SM00388">
    <property type="entry name" value="HisKA"/>
    <property type="match status" value="1"/>
</dbReference>
<feature type="domain" description="Histidine kinase" evidence="5">
    <location>
        <begin position="133"/>
        <end position="361"/>
    </location>
</feature>
<dbReference type="SUPFAM" id="SSF52172">
    <property type="entry name" value="CheY-like"/>
    <property type="match status" value="2"/>
</dbReference>
<evidence type="ECO:0000313" key="8">
    <source>
        <dbReference type="Proteomes" id="UP001207337"/>
    </source>
</evidence>
<dbReference type="PANTHER" id="PTHR43547">
    <property type="entry name" value="TWO-COMPONENT HISTIDINE KINASE"/>
    <property type="match status" value="1"/>
</dbReference>
<dbReference type="PROSITE" id="PS50109">
    <property type="entry name" value="HIS_KIN"/>
    <property type="match status" value="1"/>
</dbReference>
<reference evidence="7 8" key="1">
    <citation type="submission" date="2021-11" db="EMBL/GenBank/DDBJ databases">
        <title>Aliifidinibius sp. nov., a new bacterium isolated from saline soil.</title>
        <authorList>
            <person name="Galisteo C."/>
            <person name="De La Haba R."/>
            <person name="Sanchez-Porro C."/>
            <person name="Ventosa A."/>
        </authorList>
    </citation>
    <scope>NUCLEOTIDE SEQUENCE [LARGE SCALE GENOMIC DNA]</scope>
    <source>
        <strain evidence="7 8">KACC 190600</strain>
    </source>
</reference>
<accession>A0ABT3Q0R5</accession>
<dbReference type="PANTHER" id="PTHR43547:SF2">
    <property type="entry name" value="HYBRID SIGNAL TRANSDUCTION HISTIDINE KINASE C"/>
    <property type="match status" value="1"/>
</dbReference>
<keyword evidence="8" id="KW-1185">Reference proteome</keyword>
<comment type="catalytic activity">
    <reaction evidence="1">
        <text>ATP + protein L-histidine = ADP + protein N-phospho-L-histidine.</text>
        <dbReference type="EC" id="2.7.13.3"/>
    </reaction>
</comment>
<dbReference type="Pfam" id="PF02518">
    <property type="entry name" value="HATPase_c"/>
    <property type="match status" value="1"/>
</dbReference>
<dbReference type="Gene3D" id="1.10.287.130">
    <property type="match status" value="1"/>
</dbReference>
<name>A0ABT3Q0R5_9BACT</name>
<dbReference type="PROSITE" id="PS50110">
    <property type="entry name" value="RESPONSE_REGULATORY"/>
    <property type="match status" value="1"/>
</dbReference>
<dbReference type="EMBL" id="JAJNDC010000003">
    <property type="protein sequence ID" value="MCW9713643.1"/>
    <property type="molecule type" value="Genomic_DNA"/>
</dbReference>
<dbReference type="InterPro" id="IPR003594">
    <property type="entry name" value="HATPase_dom"/>
</dbReference>
<sequence length="513" mass="58263">MQKAIEFLFINTSEDYISAALEILQQDGMEFQYTSLEKQAEILQAIEKEGRWDLILLSAKPPADNFSILELIKKQNRKVPVITLTEQENYKRVAISAMEKGANDCVSKEHIERLLPVAKRELKNKRKTDYLANAAHDMRTGINSIILSSKLLIEHDHDDLKLEQRKFTNAIYHSGHHLLRYIESFLEPEDDGGVYATKENLNTIDLHSFCKNMYQIFLPIAKEKDIQFEYKIGKHCPSQIQTNAIYLERILTNILSNAFKYTQKGNVTFNTYSPDAKIKQESNNIVAFQVNDTGIGIPEKQQKQIFNRYNRGSQSENQETMGHGLGLDICQQLTNILEGELHIESEVGTGSTFTLYLPAGYLSPHPEKPKISRKNEHSILPGSVEKLDNTVLVVDDSRMHNLAIKEFLSYKINHCFTASSTNEAYSILQEQSVDCIVLDLVLADQSGIDVAKYLRKKTGYSDIPIIIYTGKKLSKKERKLSDKYVDAVVQKGAGSYNKLMNTICTSLTANSFY</sequence>
<gene>
    <name evidence="7" type="ORF">LQ318_12095</name>
</gene>
<dbReference type="SUPFAM" id="SSF47384">
    <property type="entry name" value="Homodimeric domain of signal transducing histidine kinase"/>
    <property type="match status" value="1"/>
</dbReference>
<evidence type="ECO:0000256" key="4">
    <source>
        <dbReference type="PROSITE-ProRule" id="PRU00169"/>
    </source>
</evidence>
<dbReference type="Pfam" id="PF00512">
    <property type="entry name" value="HisKA"/>
    <property type="match status" value="1"/>
</dbReference>
<evidence type="ECO:0000256" key="1">
    <source>
        <dbReference type="ARBA" id="ARBA00000085"/>
    </source>
</evidence>
<comment type="caution">
    <text evidence="7">The sequence shown here is derived from an EMBL/GenBank/DDBJ whole genome shotgun (WGS) entry which is preliminary data.</text>
</comment>
<dbReference type="InterPro" id="IPR011006">
    <property type="entry name" value="CheY-like_superfamily"/>
</dbReference>
<dbReference type="Pfam" id="PF00072">
    <property type="entry name" value="Response_reg"/>
    <property type="match status" value="2"/>
</dbReference>
<dbReference type="InterPro" id="IPR001789">
    <property type="entry name" value="Sig_transdc_resp-reg_receiver"/>
</dbReference>
<dbReference type="CDD" id="cd00156">
    <property type="entry name" value="REC"/>
    <property type="match status" value="1"/>
</dbReference>
<dbReference type="InterPro" id="IPR003661">
    <property type="entry name" value="HisK_dim/P_dom"/>
</dbReference>
<dbReference type="PRINTS" id="PR00344">
    <property type="entry name" value="BCTRLSENSOR"/>
</dbReference>
<dbReference type="RefSeq" id="WP_265790466.1">
    <property type="nucleotide sequence ID" value="NZ_BAABRS010000003.1"/>
</dbReference>
<feature type="domain" description="Response regulatory" evidence="6">
    <location>
        <begin position="390"/>
        <end position="506"/>
    </location>
</feature>
<evidence type="ECO:0000259" key="6">
    <source>
        <dbReference type="PROSITE" id="PS50110"/>
    </source>
</evidence>
<evidence type="ECO:0000256" key="2">
    <source>
        <dbReference type="ARBA" id="ARBA00012438"/>
    </source>
</evidence>
<dbReference type="InterPro" id="IPR005467">
    <property type="entry name" value="His_kinase_dom"/>
</dbReference>
<evidence type="ECO:0000256" key="3">
    <source>
        <dbReference type="ARBA" id="ARBA00022553"/>
    </source>
</evidence>
<dbReference type="GO" id="GO:0016301">
    <property type="term" value="F:kinase activity"/>
    <property type="evidence" value="ECO:0007669"/>
    <property type="project" value="UniProtKB-KW"/>
</dbReference>
<evidence type="ECO:0000259" key="5">
    <source>
        <dbReference type="PROSITE" id="PS50109"/>
    </source>
</evidence>
<dbReference type="InterPro" id="IPR036890">
    <property type="entry name" value="HATPase_C_sf"/>
</dbReference>
<keyword evidence="3 4" id="KW-0597">Phosphoprotein</keyword>
<dbReference type="Gene3D" id="3.40.50.2300">
    <property type="match status" value="2"/>
</dbReference>
<protein>
    <recommendedName>
        <fullName evidence="2">histidine kinase</fullName>
        <ecNumber evidence="2">2.7.13.3</ecNumber>
    </recommendedName>
</protein>
<dbReference type="SMART" id="SM00448">
    <property type="entry name" value="REC"/>
    <property type="match status" value="1"/>
</dbReference>